<accession>A0A4S2JBP2</accession>
<organism evidence="1 2">
    <name type="scientific">Temnothorax longispinosus</name>
    <dbReference type="NCBI Taxonomy" id="300112"/>
    <lineage>
        <taxon>Eukaryota</taxon>
        <taxon>Metazoa</taxon>
        <taxon>Ecdysozoa</taxon>
        <taxon>Arthropoda</taxon>
        <taxon>Hexapoda</taxon>
        <taxon>Insecta</taxon>
        <taxon>Pterygota</taxon>
        <taxon>Neoptera</taxon>
        <taxon>Endopterygota</taxon>
        <taxon>Hymenoptera</taxon>
        <taxon>Apocrita</taxon>
        <taxon>Aculeata</taxon>
        <taxon>Formicoidea</taxon>
        <taxon>Formicidae</taxon>
        <taxon>Myrmicinae</taxon>
        <taxon>Temnothorax</taxon>
    </lineage>
</organism>
<proteinExistence type="predicted"/>
<dbReference type="Proteomes" id="UP000310200">
    <property type="component" value="Unassembled WGS sequence"/>
</dbReference>
<evidence type="ECO:0000313" key="2">
    <source>
        <dbReference type="Proteomes" id="UP000310200"/>
    </source>
</evidence>
<sequence>PPSVIELTRSELRGRLVAKVSSGDVPTSISREYRDFSRGLCSLGLGSVAY</sequence>
<name>A0A4S2JBP2_9HYME</name>
<comment type="caution">
    <text evidence="1">The sequence shown here is derived from an EMBL/GenBank/DDBJ whole genome shotgun (WGS) entry which is preliminary data.</text>
</comment>
<reference evidence="1 2" key="1">
    <citation type="journal article" date="2019" name="Philos. Trans. R. Soc. Lond., B, Biol. Sci.">
        <title>Ant behaviour and brain gene expression of defending hosts depend on the ecological success of the intruding social parasite.</title>
        <authorList>
            <person name="Kaur R."/>
            <person name="Stoldt M."/>
            <person name="Jongepier E."/>
            <person name="Feldmeyer B."/>
            <person name="Menzel F."/>
            <person name="Bornberg-Bauer E."/>
            <person name="Foitzik S."/>
        </authorList>
    </citation>
    <scope>NUCLEOTIDE SEQUENCE [LARGE SCALE GENOMIC DNA]</scope>
    <source>
        <tissue evidence="1">Whole body</tissue>
    </source>
</reference>
<protein>
    <submittedName>
        <fullName evidence="1">Uncharacterized protein</fullName>
    </submittedName>
</protein>
<evidence type="ECO:0000313" key="1">
    <source>
        <dbReference type="EMBL" id="TGZ32640.1"/>
    </source>
</evidence>
<keyword evidence="2" id="KW-1185">Reference proteome</keyword>
<dbReference type="EMBL" id="QBLH01003813">
    <property type="protein sequence ID" value="TGZ32640.1"/>
    <property type="molecule type" value="Genomic_DNA"/>
</dbReference>
<feature type="non-terminal residue" evidence="1">
    <location>
        <position position="1"/>
    </location>
</feature>
<gene>
    <name evidence="1" type="ORF">DBV15_09082</name>
</gene>
<dbReference type="AlphaFoldDB" id="A0A4S2JBP2"/>